<dbReference type="FunFam" id="2.60.40.10:FF:000069">
    <property type="entry name" value="Alpha-protein kinase 3"/>
    <property type="match status" value="1"/>
</dbReference>
<comment type="caution">
    <text evidence="14">The sequence shown here is derived from an EMBL/GenBank/DDBJ whole genome shotgun (WGS) entry which is preliminary data.</text>
</comment>
<evidence type="ECO:0000256" key="9">
    <source>
        <dbReference type="ARBA" id="ARBA00047899"/>
    </source>
</evidence>
<feature type="compositionally biased region" description="Basic and acidic residues" evidence="11">
    <location>
        <begin position="677"/>
        <end position="694"/>
    </location>
</feature>
<name>A0AAV1MVG8_SCOSC</name>
<feature type="compositionally biased region" description="Basic and acidic residues" evidence="11">
    <location>
        <begin position="178"/>
        <end position="206"/>
    </location>
</feature>
<organism evidence="14 15">
    <name type="scientific">Scomber scombrus</name>
    <name type="common">Atlantic mackerel</name>
    <name type="synonym">Scomber vernalis</name>
    <dbReference type="NCBI Taxonomy" id="13677"/>
    <lineage>
        <taxon>Eukaryota</taxon>
        <taxon>Metazoa</taxon>
        <taxon>Chordata</taxon>
        <taxon>Craniata</taxon>
        <taxon>Vertebrata</taxon>
        <taxon>Euteleostomi</taxon>
        <taxon>Actinopterygii</taxon>
        <taxon>Neopterygii</taxon>
        <taxon>Teleostei</taxon>
        <taxon>Neoteleostei</taxon>
        <taxon>Acanthomorphata</taxon>
        <taxon>Pelagiaria</taxon>
        <taxon>Scombriformes</taxon>
        <taxon>Scombridae</taxon>
        <taxon>Scomber</taxon>
    </lineage>
</organism>
<evidence type="ECO:0000313" key="14">
    <source>
        <dbReference type="EMBL" id="CAK6951054.1"/>
    </source>
</evidence>
<keyword evidence="4" id="KW-0808">Transferase</keyword>
<keyword evidence="8" id="KW-0393">Immunoglobulin domain</keyword>
<reference evidence="14 15" key="1">
    <citation type="submission" date="2024-01" db="EMBL/GenBank/DDBJ databases">
        <authorList>
            <person name="Alioto T."/>
            <person name="Alioto T."/>
            <person name="Gomez Garrido J."/>
        </authorList>
    </citation>
    <scope>NUCLEOTIDE SEQUENCE [LARGE SCALE GENOMIC DNA]</scope>
</reference>
<dbReference type="InterPro" id="IPR036179">
    <property type="entry name" value="Ig-like_dom_sf"/>
</dbReference>
<dbReference type="PROSITE" id="PS51158">
    <property type="entry name" value="ALPHA_KINASE"/>
    <property type="match status" value="1"/>
</dbReference>
<feature type="region of interest" description="Disordered" evidence="11">
    <location>
        <begin position="661"/>
        <end position="740"/>
    </location>
</feature>
<feature type="compositionally biased region" description="Basic and acidic residues" evidence="11">
    <location>
        <begin position="320"/>
        <end position="336"/>
    </location>
</feature>
<keyword evidence="3" id="KW-0723">Serine/threonine-protein kinase</keyword>
<feature type="compositionally biased region" description="Basic and acidic residues" evidence="11">
    <location>
        <begin position="1316"/>
        <end position="1332"/>
    </location>
</feature>
<feature type="compositionally biased region" description="Basic and acidic residues" evidence="11">
    <location>
        <begin position="1138"/>
        <end position="1153"/>
    </location>
</feature>
<keyword evidence="15" id="KW-1185">Reference proteome</keyword>
<evidence type="ECO:0000313" key="15">
    <source>
        <dbReference type="Proteomes" id="UP001314229"/>
    </source>
</evidence>
<feature type="region of interest" description="Disordered" evidence="11">
    <location>
        <begin position="178"/>
        <end position="357"/>
    </location>
</feature>
<feature type="domain" description="Ig-like" evidence="12">
    <location>
        <begin position="63"/>
        <end position="154"/>
    </location>
</feature>
<proteinExistence type="inferred from homology"/>
<feature type="compositionally biased region" description="Basic and acidic residues" evidence="11">
    <location>
        <begin position="729"/>
        <end position="739"/>
    </location>
</feature>
<evidence type="ECO:0000256" key="1">
    <source>
        <dbReference type="ARBA" id="ARBA00008651"/>
    </source>
</evidence>
<dbReference type="Proteomes" id="UP001314229">
    <property type="component" value="Unassembled WGS sequence"/>
</dbReference>
<dbReference type="InterPro" id="IPR007110">
    <property type="entry name" value="Ig-like_dom"/>
</dbReference>
<dbReference type="PANTHER" id="PTHR47091:SF1">
    <property type="entry name" value="ALPHA-PROTEIN KINASE 3"/>
    <property type="match status" value="1"/>
</dbReference>
<feature type="compositionally biased region" description="Basic and acidic residues" evidence="11">
    <location>
        <begin position="1807"/>
        <end position="1816"/>
    </location>
</feature>
<feature type="region of interest" description="Disordered" evidence="11">
    <location>
        <begin position="514"/>
        <end position="647"/>
    </location>
</feature>
<evidence type="ECO:0000256" key="6">
    <source>
        <dbReference type="ARBA" id="ARBA00022777"/>
    </source>
</evidence>
<evidence type="ECO:0000259" key="12">
    <source>
        <dbReference type="PROSITE" id="PS50835"/>
    </source>
</evidence>
<feature type="region of interest" description="Disordered" evidence="11">
    <location>
        <begin position="1758"/>
        <end position="1817"/>
    </location>
</feature>
<feature type="region of interest" description="Disordered" evidence="11">
    <location>
        <begin position="445"/>
        <end position="473"/>
    </location>
</feature>
<evidence type="ECO:0000256" key="10">
    <source>
        <dbReference type="ARBA" id="ARBA00048679"/>
    </source>
</evidence>
<evidence type="ECO:0000256" key="7">
    <source>
        <dbReference type="ARBA" id="ARBA00023157"/>
    </source>
</evidence>
<sequence>MTSRRPMTRSFSGNGRTSSFSEEEGGSSNGRSESRNTYLSNVRPENRSTLCSVMAQLTEDIQPSFESTLKSKAVSENCNVKFTCVVSGYPAPELKWYKDDMEMDRYCGLPKYEIRRNGKIHTLHIYNCTLDDAAIYQVSASNSKGIVSCSGVLEVGTMNEYKIHQRFFSKLKQKAEKKKRDLEDHTKKGDKENFQREKPRGSPERPQRKRPVPQPEPIPAVKEPETVKQVQAAAEPNGVSSEVKETAPVTSTESAMEKETPPSEVTLATKKIKITNGLDDTSSNSSNSRSHMMGNGGENCYDGGISLAQFLAETLQSQTNDEKQNSPREEKPREMDTPIVNASKDQEKKQKEREEQEKILEEEYEIEKKREQELDIEREKEKERLSEMLNITEHQKHDSVVKHHSKAHKDHDHHNIHTSISSMLHTVKDFLFGKGKKDSYDHIENKGREFDHSPTSTHPRSQTPPSFWLQPEHHPEVDKPLTEEVVPMETDKPQEPLETVDIEQQSVSTELLTPHKHKHEDSVLHTDVPPAHKLPPESIEESTGQSVKEADDTVEAMEVSDGAESSGPHEEMSLSGLQVLTEGEEKDSQLPLDHQDLDCLVVSPQPNQQSAQDESSPREAISVLPQTQAHHEEECPLTSTLTSLKDSQATPCNVISATDSHCLSETPTEPVQEEEMSVDKKGKETEPDTEEGHSSTELCEEEKTEVKSNQQPCSDINRSEMTELTAPSLEERIETRESPDEVLLPTEAHSLERGNFKEDAECASLKQEMNVGFPPTTAPESLENGDLKIQQDCTPSIAEKNTEVHSYSTVQSSNSDFRSHEERSDLKKEALFSDLEKDLKVNLCNNLKEQEQVILECKSIEAKNESLEFEMETEKQTQVKVEELDESKILSVTQNKEGNAKVLEEPCNVAHQDVNEKQLGWPSDNVPQIQISPYTEDIKPGAPDLSTNEHFIIPKIEIVEPELKESTPPLSILALKKTGSEPPFLQKHDAIDHKQSESDYSDLLPTQKSMQNDHNPSTTEKVKEVVQFHDRTEMFELEQTRMKSSEQLPQMDYATIPVINVSCTDDKENGALVNNHVSDKPKPVETTKVPLFVVPPISVTCDESDLRLPTQCESTETETSAAKQRETKPDVDNNATTKPEKTQNKEELAEKSTTENTPSVLHEAPIPKLGDNVPSLSKTTEDNIIPEILKTKPLKEAKVENSVTVEDLLKNRSSVERLTFKPPTHPSLSPASLRKFMSKSAPDSDNEAMTTVPVITLGDRQSDKADEDLSGGSTPTSSLSCENSPRLKRRDSLSLIRSATPEELASGARRKIFIPKPKEDGEGVDTQSKKETPYMSPSQARRAALLQAPMGQNTPPMERRSPLLSRRKATLEVPKVVEEIPTEEPVSTKQEKKHAEKKLDPLKAPQVIRKIRGEPFPDASGHLKLWCQFFNVLSDSTIKWYRDEEEILEVKRSGGDESQVALAIVLASSPDCGVYGCTIKNEYGTDTTDYLLSVDILSEILLKDDLEVGEEIEMTPLLFNKSIADCGNWGNKYFGRIMSEMVNIGEGCAHKASRVKVIYGLNPVFESGSTCIIKVQNPIGYGTKQESNLAERNLEITRQECKIQNLIREYCKIFVAEARVLENFGHSLEVIPQYLMYRPANSVPYATVEADLKGVFLKYCMMDPKGRLITRTISEVEQKCCTFQHWIHQWTHGNLLVTRLEGVEMKITNVRVVTKSKGYQGLTECGSPQVFEQFLTQHKCNYYCGLLGLRPLKTMDSLQQPSKMKGSRSPLLNRKLSTGSGSPQLQRKGHSPQMSRKATSSPKVTRKVQEIEDNKSGAKLKTAETLNVLETR</sequence>
<dbReference type="SMART" id="SM00409">
    <property type="entry name" value="IG"/>
    <property type="match status" value="2"/>
</dbReference>
<dbReference type="InterPro" id="IPR013783">
    <property type="entry name" value="Ig-like_fold"/>
</dbReference>
<dbReference type="InterPro" id="IPR004166">
    <property type="entry name" value="a-kinase_dom"/>
</dbReference>
<comment type="catalytic activity">
    <reaction evidence="10">
        <text>L-seryl-[protein] + ATP = O-phospho-L-seryl-[protein] + ADP + H(+)</text>
        <dbReference type="Rhea" id="RHEA:17989"/>
        <dbReference type="Rhea" id="RHEA-COMP:9863"/>
        <dbReference type="Rhea" id="RHEA-COMP:11604"/>
        <dbReference type="ChEBI" id="CHEBI:15378"/>
        <dbReference type="ChEBI" id="CHEBI:29999"/>
        <dbReference type="ChEBI" id="CHEBI:30616"/>
        <dbReference type="ChEBI" id="CHEBI:83421"/>
        <dbReference type="ChEBI" id="CHEBI:456216"/>
        <dbReference type="EC" id="2.7.11.1"/>
    </reaction>
</comment>
<dbReference type="Gene3D" id="3.20.200.10">
    <property type="entry name" value="MHCK/EF2 kinase"/>
    <property type="match status" value="1"/>
</dbReference>
<dbReference type="SUPFAM" id="SSF56112">
    <property type="entry name" value="Protein kinase-like (PK-like)"/>
    <property type="match status" value="1"/>
</dbReference>
<feature type="compositionally biased region" description="Polar residues" evidence="11">
    <location>
        <begin position="1792"/>
        <end position="1803"/>
    </location>
</feature>
<dbReference type="SMART" id="SM00408">
    <property type="entry name" value="IGc2"/>
    <property type="match status" value="2"/>
</dbReference>
<feature type="region of interest" description="Disordered" evidence="11">
    <location>
        <begin position="1"/>
        <end position="40"/>
    </location>
</feature>
<dbReference type="EC" id="2.7.11.1" evidence="2"/>
<evidence type="ECO:0000256" key="4">
    <source>
        <dbReference type="ARBA" id="ARBA00022679"/>
    </source>
</evidence>
<feature type="compositionally biased region" description="Polar residues" evidence="11">
    <location>
        <begin position="1775"/>
        <end position="1785"/>
    </location>
</feature>
<feature type="compositionally biased region" description="Polar residues" evidence="11">
    <location>
        <begin position="707"/>
        <end position="716"/>
    </location>
</feature>
<feature type="compositionally biased region" description="Polar residues" evidence="11">
    <location>
        <begin position="604"/>
        <end position="614"/>
    </location>
</feature>
<comment type="catalytic activity">
    <reaction evidence="9">
        <text>L-threonyl-[protein] + ATP = O-phospho-L-threonyl-[protein] + ADP + H(+)</text>
        <dbReference type="Rhea" id="RHEA:46608"/>
        <dbReference type="Rhea" id="RHEA-COMP:11060"/>
        <dbReference type="Rhea" id="RHEA-COMP:11605"/>
        <dbReference type="ChEBI" id="CHEBI:15378"/>
        <dbReference type="ChEBI" id="CHEBI:30013"/>
        <dbReference type="ChEBI" id="CHEBI:30616"/>
        <dbReference type="ChEBI" id="CHEBI:61977"/>
        <dbReference type="ChEBI" id="CHEBI:456216"/>
        <dbReference type="EC" id="2.7.11.1"/>
    </reaction>
</comment>
<feature type="compositionally biased region" description="Polar residues" evidence="11">
    <location>
        <begin position="1111"/>
        <end position="1122"/>
    </location>
</feature>
<keyword evidence="5" id="KW-0677">Repeat</keyword>
<feature type="compositionally biased region" description="Polar residues" evidence="11">
    <location>
        <begin position="1"/>
        <end position="14"/>
    </location>
</feature>
<evidence type="ECO:0000256" key="2">
    <source>
        <dbReference type="ARBA" id="ARBA00012513"/>
    </source>
</evidence>
<dbReference type="Gene3D" id="2.60.40.10">
    <property type="entry name" value="Immunoglobulins"/>
    <property type="match status" value="2"/>
</dbReference>
<feature type="compositionally biased region" description="Basic and acidic residues" evidence="11">
    <location>
        <begin position="344"/>
        <end position="357"/>
    </location>
</feature>
<feature type="domain" description="Alpha-type protein kinase" evidence="13">
    <location>
        <begin position="1521"/>
        <end position="1752"/>
    </location>
</feature>
<dbReference type="InterPro" id="IPR003599">
    <property type="entry name" value="Ig_sub"/>
</dbReference>
<feature type="domain" description="Ig-like" evidence="12">
    <location>
        <begin position="1405"/>
        <end position="1493"/>
    </location>
</feature>
<protein>
    <recommendedName>
        <fullName evidence="2">non-specific serine/threonine protein kinase</fullName>
        <ecNumber evidence="2">2.7.11.1</ecNumber>
    </recommendedName>
</protein>
<feature type="compositionally biased region" description="Polar residues" evidence="11">
    <location>
        <begin position="453"/>
        <end position="465"/>
    </location>
</feature>
<evidence type="ECO:0000256" key="3">
    <source>
        <dbReference type="ARBA" id="ARBA00022527"/>
    </source>
</evidence>
<dbReference type="Pfam" id="PF07679">
    <property type="entry name" value="I-set"/>
    <property type="match status" value="1"/>
</dbReference>
<dbReference type="GO" id="GO:0005634">
    <property type="term" value="C:nucleus"/>
    <property type="evidence" value="ECO:0007669"/>
    <property type="project" value="TreeGrafter"/>
</dbReference>
<dbReference type="Pfam" id="PF02816">
    <property type="entry name" value="Alpha_kinase"/>
    <property type="match status" value="1"/>
</dbReference>
<keyword evidence="7" id="KW-1015">Disulfide bond</keyword>
<feature type="region of interest" description="Disordered" evidence="11">
    <location>
        <begin position="1219"/>
        <end position="1336"/>
    </location>
</feature>
<evidence type="ECO:0000256" key="8">
    <source>
        <dbReference type="ARBA" id="ARBA00023319"/>
    </source>
</evidence>
<gene>
    <name evidence="14" type="ORF">FSCOSCO3_A010852</name>
</gene>
<accession>A0AAV1MVG8</accession>
<dbReference type="InterPro" id="IPR003598">
    <property type="entry name" value="Ig_sub2"/>
</dbReference>
<comment type="similarity">
    <text evidence="1">Belongs to the protein kinase superfamily. Alpha-type protein kinase family. ALPK subfamily.</text>
</comment>
<feature type="compositionally biased region" description="Low complexity" evidence="11">
    <location>
        <begin position="1270"/>
        <end position="1280"/>
    </location>
</feature>
<dbReference type="CDD" id="cd16973">
    <property type="entry name" value="Alpha_kinase_ALPK3"/>
    <property type="match status" value="1"/>
</dbReference>
<dbReference type="InterPro" id="IPR011009">
    <property type="entry name" value="Kinase-like_dom_sf"/>
</dbReference>
<dbReference type="GO" id="GO:0005524">
    <property type="term" value="F:ATP binding"/>
    <property type="evidence" value="ECO:0007669"/>
    <property type="project" value="InterPro"/>
</dbReference>
<dbReference type="SUPFAM" id="SSF48726">
    <property type="entry name" value="Immunoglobulin"/>
    <property type="match status" value="2"/>
</dbReference>
<dbReference type="SMART" id="SM00811">
    <property type="entry name" value="Alpha_kinase"/>
    <property type="match status" value="1"/>
</dbReference>
<dbReference type="FunFam" id="3.20.200.10:FF:000003">
    <property type="entry name" value="alpha-protein kinase 3"/>
    <property type="match status" value="1"/>
</dbReference>
<dbReference type="PROSITE" id="PS50835">
    <property type="entry name" value="IG_LIKE"/>
    <property type="match status" value="2"/>
</dbReference>
<feature type="compositionally biased region" description="Polar residues" evidence="11">
    <location>
        <begin position="637"/>
        <end position="647"/>
    </location>
</feature>
<dbReference type="GO" id="GO:0055013">
    <property type="term" value="P:cardiac muscle cell development"/>
    <property type="evidence" value="ECO:0007669"/>
    <property type="project" value="TreeGrafter"/>
</dbReference>
<evidence type="ECO:0000256" key="5">
    <source>
        <dbReference type="ARBA" id="ARBA00022737"/>
    </source>
</evidence>
<dbReference type="PANTHER" id="PTHR47091">
    <property type="entry name" value="ALPHA-PROTEIN KINASE 2-RELATED"/>
    <property type="match status" value="1"/>
</dbReference>
<dbReference type="GO" id="GO:0004674">
    <property type="term" value="F:protein serine/threonine kinase activity"/>
    <property type="evidence" value="ECO:0007669"/>
    <property type="project" value="UniProtKB-KW"/>
</dbReference>
<dbReference type="InterPro" id="IPR013098">
    <property type="entry name" value="Ig_I-set"/>
</dbReference>
<keyword evidence="6 14" id="KW-0418">Kinase</keyword>
<evidence type="ECO:0000256" key="11">
    <source>
        <dbReference type="SAM" id="MobiDB-lite"/>
    </source>
</evidence>
<feature type="region of interest" description="Disordered" evidence="11">
    <location>
        <begin position="1106"/>
        <end position="1178"/>
    </location>
</feature>
<dbReference type="EMBL" id="CAWUFR010000005">
    <property type="protein sequence ID" value="CAK6951054.1"/>
    <property type="molecule type" value="Genomic_DNA"/>
</dbReference>
<evidence type="ECO:0000259" key="13">
    <source>
        <dbReference type="PROSITE" id="PS51158"/>
    </source>
</evidence>